<protein>
    <recommendedName>
        <fullName evidence="3">F-box domain-containing protein</fullName>
    </recommendedName>
</protein>
<proteinExistence type="predicted"/>
<keyword evidence="2" id="KW-1185">Reference proteome</keyword>
<evidence type="ECO:0008006" key="3">
    <source>
        <dbReference type="Google" id="ProtNLM"/>
    </source>
</evidence>
<evidence type="ECO:0000313" key="2">
    <source>
        <dbReference type="Proteomes" id="UP000467841"/>
    </source>
</evidence>
<name>A0A6D2HTB7_9BRAS</name>
<dbReference type="EMBL" id="CACVBM020000222">
    <property type="protein sequence ID" value="CAA7016434.1"/>
    <property type="molecule type" value="Genomic_DNA"/>
</dbReference>
<reference evidence="1" key="1">
    <citation type="submission" date="2020-01" db="EMBL/GenBank/DDBJ databases">
        <authorList>
            <person name="Mishra B."/>
        </authorList>
    </citation>
    <scope>NUCLEOTIDE SEQUENCE [LARGE SCALE GENOMIC DNA]</scope>
</reference>
<evidence type="ECO:0000313" key="1">
    <source>
        <dbReference type="EMBL" id="CAA7016434.1"/>
    </source>
</evidence>
<dbReference type="AlphaFoldDB" id="A0A6D2HTB7"/>
<sequence>MLLGGTQWSSQKTKNVATAAIEEASSRSRRESFIIPATNPLLRCADLTIPWLNPHDISAFSQTCKTLSLISRPLIIRRYLDATLSLDNSIPHAKSENVSRPSLDSVSERGRLEVNLLSPEVGGWLMRVD</sequence>
<accession>A0A6D2HTB7</accession>
<organism evidence="1 2">
    <name type="scientific">Microthlaspi erraticum</name>
    <dbReference type="NCBI Taxonomy" id="1685480"/>
    <lineage>
        <taxon>Eukaryota</taxon>
        <taxon>Viridiplantae</taxon>
        <taxon>Streptophyta</taxon>
        <taxon>Embryophyta</taxon>
        <taxon>Tracheophyta</taxon>
        <taxon>Spermatophyta</taxon>
        <taxon>Magnoliopsida</taxon>
        <taxon>eudicotyledons</taxon>
        <taxon>Gunneridae</taxon>
        <taxon>Pentapetalae</taxon>
        <taxon>rosids</taxon>
        <taxon>malvids</taxon>
        <taxon>Brassicales</taxon>
        <taxon>Brassicaceae</taxon>
        <taxon>Coluteocarpeae</taxon>
        <taxon>Microthlaspi</taxon>
    </lineage>
</organism>
<gene>
    <name evidence="1" type="ORF">MERR_LOCUS3669</name>
</gene>
<comment type="caution">
    <text evidence="1">The sequence shown here is derived from an EMBL/GenBank/DDBJ whole genome shotgun (WGS) entry which is preliminary data.</text>
</comment>
<dbReference type="Proteomes" id="UP000467841">
    <property type="component" value="Unassembled WGS sequence"/>
</dbReference>